<dbReference type="KEGG" id="pmt:PMT_2329"/>
<sequence>MSEDWVINQLFLPSDCMKRVEQHRSPVPGFAHQFEASILQAQFDTWLLPGTLDRYDSCSLSISFLHNECKAVLIWPY</sequence>
<proteinExistence type="predicted"/>
<evidence type="ECO:0000313" key="1">
    <source>
        <dbReference type="EMBL" id="CAX31848.1"/>
    </source>
</evidence>
<gene>
    <name evidence="1" type="ordered locus">PMT_2329</name>
</gene>
<protein>
    <submittedName>
        <fullName evidence="1">Uncharacterized protein</fullName>
    </submittedName>
</protein>
<dbReference type="HOGENOM" id="CLU_2808975_0_0_3"/>
<name>B9ERH3_PROMM</name>
<dbReference type="AlphaFoldDB" id="B9ERH3"/>
<dbReference type="Proteomes" id="UP000001423">
    <property type="component" value="Chromosome"/>
</dbReference>
<accession>B9ERH3</accession>
<evidence type="ECO:0000313" key="2">
    <source>
        <dbReference type="Proteomes" id="UP000001423"/>
    </source>
</evidence>
<keyword evidence="2" id="KW-1185">Reference proteome</keyword>
<organism evidence="1 2">
    <name type="scientific">Prochlorococcus marinus (strain MIT 9313)</name>
    <dbReference type="NCBI Taxonomy" id="74547"/>
    <lineage>
        <taxon>Bacteria</taxon>
        <taxon>Bacillati</taxon>
        <taxon>Cyanobacteriota</taxon>
        <taxon>Cyanophyceae</taxon>
        <taxon>Synechococcales</taxon>
        <taxon>Prochlorococcaceae</taxon>
        <taxon>Prochlorococcus</taxon>
    </lineage>
</organism>
<reference evidence="1 2" key="1">
    <citation type="journal article" date="2003" name="Nature">
        <title>Genome divergence in two Prochlorococcus ecotypes reflects oceanic niche differentiation.</title>
        <authorList>
            <person name="Rocap G."/>
            <person name="Larimer F.W."/>
            <person name="Lamerdin J.E."/>
            <person name="Malfatti S."/>
            <person name="Chain P."/>
            <person name="Ahlgren N.A."/>
            <person name="Arellano A."/>
            <person name="Coleman M."/>
            <person name="Hauser L."/>
            <person name="Hess W.R."/>
            <person name="Johnson Z.I."/>
            <person name="Land M.L."/>
            <person name="Lindell D."/>
            <person name="Post A.F."/>
            <person name="Regala W."/>
            <person name="Shah M."/>
            <person name="Shaw S.L."/>
            <person name="Steglich C."/>
            <person name="Sullivan M.B."/>
            <person name="Ting C.S."/>
            <person name="Tolonen A."/>
            <person name="Webb E.A."/>
            <person name="Zinser E.R."/>
            <person name="Chisholm S.W."/>
        </authorList>
    </citation>
    <scope>NUCLEOTIDE SEQUENCE [LARGE SCALE GENOMIC DNA]</scope>
    <source>
        <strain evidence="2">MIT 9313</strain>
    </source>
</reference>
<dbReference type="EMBL" id="BX548175">
    <property type="protein sequence ID" value="CAX31848.1"/>
    <property type="molecule type" value="Genomic_DNA"/>
</dbReference>